<evidence type="ECO:0000313" key="3">
    <source>
        <dbReference type="EMBL" id="MFC6169481.1"/>
    </source>
</evidence>
<proteinExistence type="predicted"/>
<evidence type="ECO:0000313" key="4">
    <source>
        <dbReference type="Proteomes" id="UP001596289"/>
    </source>
</evidence>
<name>A0ABW1R9C7_9LACO</name>
<keyword evidence="4" id="KW-1185">Reference proteome</keyword>
<feature type="domain" description="Regulatory protein YycH-like" evidence="2">
    <location>
        <begin position="37"/>
        <end position="256"/>
    </location>
</feature>
<dbReference type="Gene3D" id="2.40.128.690">
    <property type="entry name" value="YycH protein, domain 3-like"/>
    <property type="match status" value="1"/>
</dbReference>
<reference evidence="4" key="1">
    <citation type="journal article" date="2019" name="Int. J. Syst. Evol. Microbiol.">
        <title>The Global Catalogue of Microorganisms (GCM) 10K type strain sequencing project: providing services to taxonomists for standard genome sequencing and annotation.</title>
        <authorList>
            <consortium name="The Broad Institute Genomics Platform"/>
            <consortium name="The Broad Institute Genome Sequencing Center for Infectious Disease"/>
            <person name="Wu L."/>
            <person name="Ma J."/>
        </authorList>
    </citation>
    <scope>NUCLEOTIDE SEQUENCE [LARGE SCALE GENOMIC DNA]</scope>
    <source>
        <strain evidence="4">CCM 8904</strain>
    </source>
</reference>
<sequence>MDFKRIEVIFLIVFVCLNIFLFTSYKQNQHVETVNNDDVSQSTLALQEMHDDQITVPKKLSTKVLSGYYLSSQANQALQTASQRLENQRYSFSDQRLYSRLVRPLSAKNGKYTTAIKEIIDNPRMVALGKHYRYSKLFSTTDRIVYTQKLPEGDLYDAQGEIIFQVTNKQIVSYEQTYINKVTTLREKEPTITEKQAVLALYSNNALANGATIKWTTLGYSRLLDANNSSVYIPTWFIAVENKNSGNIQIKRINAFSSVLMKASDDANLSSSTSS</sequence>
<evidence type="ECO:0000256" key="1">
    <source>
        <dbReference type="SAM" id="Phobius"/>
    </source>
</evidence>
<evidence type="ECO:0000259" key="2">
    <source>
        <dbReference type="Pfam" id="PF09648"/>
    </source>
</evidence>
<gene>
    <name evidence="3" type="ORF">ACFQGP_02680</name>
</gene>
<dbReference type="EMBL" id="JBHSSL010000018">
    <property type="protein sequence ID" value="MFC6169481.1"/>
    <property type="molecule type" value="Genomic_DNA"/>
</dbReference>
<accession>A0ABW1R9C7</accession>
<protein>
    <submittedName>
        <fullName evidence="3">Two-component system regulatory protein YycI</fullName>
    </submittedName>
</protein>
<keyword evidence="1" id="KW-1133">Transmembrane helix</keyword>
<keyword evidence="1" id="KW-0472">Membrane</keyword>
<comment type="caution">
    <text evidence="3">The sequence shown here is derived from an EMBL/GenBank/DDBJ whole genome shotgun (WGS) entry which is preliminary data.</text>
</comment>
<dbReference type="Proteomes" id="UP001596289">
    <property type="component" value="Unassembled WGS sequence"/>
</dbReference>
<dbReference type="InterPro" id="IPR018604">
    <property type="entry name" value="YycI-like"/>
</dbReference>
<feature type="transmembrane region" description="Helical" evidence="1">
    <location>
        <begin position="7"/>
        <end position="25"/>
    </location>
</feature>
<dbReference type="Pfam" id="PF09648">
    <property type="entry name" value="YycI"/>
    <property type="match status" value="1"/>
</dbReference>
<keyword evidence="1" id="KW-0812">Transmembrane</keyword>
<dbReference type="RefSeq" id="WP_125551242.1">
    <property type="nucleotide sequence ID" value="NZ_JBHSSL010000018.1"/>
</dbReference>
<organism evidence="3 4">
    <name type="scientific">Loigolactobacillus jiayinensis</name>
    <dbReference type="NCBI Taxonomy" id="2486016"/>
    <lineage>
        <taxon>Bacteria</taxon>
        <taxon>Bacillati</taxon>
        <taxon>Bacillota</taxon>
        <taxon>Bacilli</taxon>
        <taxon>Lactobacillales</taxon>
        <taxon>Lactobacillaceae</taxon>
        <taxon>Loigolactobacillus</taxon>
    </lineage>
</organism>